<dbReference type="EnsemblPlants" id="Kaladp0047s0041.1.v1.1">
    <property type="protein sequence ID" value="Kaladp0047s0041.1.v1.1"/>
    <property type="gene ID" value="Kaladp0047s0041.v1.1"/>
</dbReference>
<dbReference type="GO" id="GO:0009617">
    <property type="term" value="P:response to bacterium"/>
    <property type="evidence" value="ECO:0007669"/>
    <property type="project" value="InterPro"/>
</dbReference>
<evidence type="ECO:0000313" key="8">
    <source>
        <dbReference type="EnsemblPlants" id="Kaladp0047s0041.1.v1.1"/>
    </source>
</evidence>
<name>A0A7N0TVH9_KALFE</name>
<proteinExistence type="predicted"/>
<evidence type="ECO:0000256" key="3">
    <source>
        <dbReference type="ARBA" id="ARBA00022824"/>
    </source>
</evidence>
<feature type="transmembrane region" description="Helical" evidence="6">
    <location>
        <begin position="28"/>
        <end position="44"/>
    </location>
</feature>
<comment type="subcellular location">
    <subcellularLocation>
        <location evidence="1 6">Endoplasmic reticulum membrane</location>
        <topology evidence="1 6">Multi-pass membrane protein</topology>
    </subcellularLocation>
</comment>
<feature type="transmembrane region" description="Helical" evidence="6">
    <location>
        <begin position="51"/>
        <end position="70"/>
    </location>
</feature>
<keyword evidence="5 6" id="KW-0472">Membrane</keyword>
<dbReference type="PROSITE" id="PS50845">
    <property type="entry name" value="RETICULON"/>
    <property type="match status" value="1"/>
</dbReference>
<dbReference type="AlphaFoldDB" id="A0A7N0TVH9"/>
<dbReference type="Gramene" id="Kaladp0047s0041.1.v1.1">
    <property type="protein sequence ID" value="Kaladp0047s0041.1.v1.1"/>
    <property type="gene ID" value="Kaladp0047s0041.v1.1"/>
</dbReference>
<dbReference type="PANTHER" id="PTHR10994:SF154">
    <property type="entry name" value="RETICULON-LIKE PROTEIN B11"/>
    <property type="match status" value="1"/>
</dbReference>
<dbReference type="GO" id="GO:0005789">
    <property type="term" value="C:endoplasmic reticulum membrane"/>
    <property type="evidence" value="ECO:0007669"/>
    <property type="project" value="UniProtKB-SubCell"/>
</dbReference>
<evidence type="ECO:0000256" key="2">
    <source>
        <dbReference type="ARBA" id="ARBA00022692"/>
    </source>
</evidence>
<evidence type="ECO:0000256" key="6">
    <source>
        <dbReference type="RuleBase" id="RU363132"/>
    </source>
</evidence>
<dbReference type="PANTHER" id="PTHR10994">
    <property type="entry name" value="RETICULON"/>
    <property type="match status" value="1"/>
</dbReference>
<dbReference type="InterPro" id="IPR045064">
    <property type="entry name" value="Reticulon-like"/>
</dbReference>
<evidence type="ECO:0000259" key="7">
    <source>
        <dbReference type="PROSITE" id="PS50845"/>
    </source>
</evidence>
<organism evidence="8 9">
    <name type="scientific">Kalanchoe fedtschenkoi</name>
    <name type="common">Lavender scallops</name>
    <name type="synonym">South American air plant</name>
    <dbReference type="NCBI Taxonomy" id="63787"/>
    <lineage>
        <taxon>Eukaryota</taxon>
        <taxon>Viridiplantae</taxon>
        <taxon>Streptophyta</taxon>
        <taxon>Embryophyta</taxon>
        <taxon>Tracheophyta</taxon>
        <taxon>Spermatophyta</taxon>
        <taxon>Magnoliopsida</taxon>
        <taxon>eudicotyledons</taxon>
        <taxon>Gunneridae</taxon>
        <taxon>Pentapetalae</taxon>
        <taxon>Saxifragales</taxon>
        <taxon>Crassulaceae</taxon>
        <taxon>Kalanchoe</taxon>
    </lineage>
</organism>
<reference evidence="8" key="1">
    <citation type="submission" date="2021-01" db="UniProtKB">
        <authorList>
            <consortium name="EnsemblPlants"/>
        </authorList>
    </citation>
    <scope>IDENTIFICATION</scope>
</reference>
<accession>A0A7N0TVH9</accession>
<dbReference type="InterPro" id="IPR003388">
    <property type="entry name" value="Reticulon"/>
</dbReference>
<keyword evidence="2 6" id="KW-0812">Transmembrane</keyword>
<dbReference type="Pfam" id="PF02453">
    <property type="entry name" value="Reticulon"/>
    <property type="match status" value="1"/>
</dbReference>
<sequence length="204" mass="23045">MVDPRRISVHQSLGGGAVADVLMWRRKSSAAFLLISASTLWFLFECGGHNLLGFIANVLLLLVTILFLWAKSASLLNRPLPPIPNLEMSEDAVFRVVEEFRVWINLGLSFARDIAIGRNLKRFIQVAISLWFVSYVGSLFNFLTLVYIGVLLSLSVPLVYDKYQDQIDEKIGIAHGILLTQYRKLDEKVLRKIRIPSSKGKKTQ</sequence>
<evidence type="ECO:0000256" key="5">
    <source>
        <dbReference type="ARBA" id="ARBA00023136"/>
    </source>
</evidence>
<feature type="domain" description="Reticulon" evidence="7">
    <location>
        <begin position="18"/>
        <end position="204"/>
    </location>
</feature>
<dbReference type="OMA" id="TLWYLFE"/>
<keyword evidence="3 6" id="KW-0256">Endoplasmic reticulum</keyword>
<evidence type="ECO:0000256" key="1">
    <source>
        <dbReference type="ARBA" id="ARBA00004477"/>
    </source>
</evidence>
<protein>
    <recommendedName>
        <fullName evidence="6">Reticulon-like protein</fullName>
    </recommendedName>
</protein>
<keyword evidence="4 6" id="KW-1133">Transmembrane helix</keyword>
<dbReference type="Proteomes" id="UP000594263">
    <property type="component" value="Unplaced"/>
</dbReference>
<evidence type="ECO:0000313" key="9">
    <source>
        <dbReference type="Proteomes" id="UP000594263"/>
    </source>
</evidence>
<feature type="transmembrane region" description="Helical" evidence="6">
    <location>
        <begin position="139"/>
        <end position="160"/>
    </location>
</feature>
<evidence type="ECO:0000256" key="4">
    <source>
        <dbReference type="ARBA" id="ARBA00022989"/>
    </source>
</evidence>
<keyword evidence="9" id="KW-1185">Reference proteome</keyword>